<keyword evidence="1" id="KW-0472">Membrane</keyword>
<dbReference type="Proteomes" id="UP000699462">
    <property type="component" value="Unassembled WGS sequence"/>
</dbReference>
<evidence type="ECO:0000256" key="1">
    <source>
        <dbReference type="SAM" id="Phobius"/>
    </source>
</evidence>
<protein>
    <submittedName>
        <fullName evidence="2">Uncharacterized protein</fullName>
    </submittedName>
</protein>
<dbReference type="OrthoDB" id="6279044at2759"/>
<accession>A0A8T0DFX4</accession>
<sequence length="308" mass="35214">MKTRCFPDDSASAASTTQLVAWTQTTSVPTTTKWQHLNNVGEMPELKTILGNLEPHDAYLQAQQDAMELVQKLYYLGFGNEEILLMLTISIGLALVGFTLTTTIFFGLTKPMQWTRKDTARQHENRLRKLPAIISKIAYASAIIPVALFSALHRCLTNEAIQFGESFKNSKVGMTVRETLNLYRRQFMLERLEDLRRTELLEGLLAQLTADRIIETAKLVQERYAVGHRILLSFERRIKVKRKTTAVLQPYLRLPSHYDVAFFLLHSASWELSYLIQTKHPAPLCPLKLPDRLLNMKIEENSITNPDV</sequence>
<dbReference type="AlphaFoldDB" id="A0A8T0DFX4"/>
<comment type="caution">
    <text evidence="2">The sequence shown here is derived from an EMBL/GenBank/DDBJ whole genome shotgun (WGS) entry which is preliminary data.</text>
</comment>
<dbReference type="EMBL" id="JTDF01004701">
    <property type="protein sequence ID" value="KAF8566735.1"/>
    <property type="molecule type" value="Genomic_DNA"/>
</dbReference>
<name>A0A8T0DFX4_9TREM</name>
<organism evidence="2 3">
    <name type="scientific">Paragonimus westermani</name>
    <dbReference type="NCBI Taxonomy" id="34504"/>
    <lineage>
        <taxon>Eukaryota</taxon>
        <taxon>Metazoa</taxon>
        <taxon>Spiralia</taxon>
        <taxon>Lophotrochozoa</taxon>
        <taxon>Platyhelminthes</taxon>
        <taxon>Trematoda</taxon>
        <taxon>Digenea</taxon>
        <taxon>Plagiorchiida</taxon>
        <taxon>Troglotremata</taxon>
        <taxon>Troglotrematidae</taxon>
        <taxon>Paragonimus</taxon>
    </lineage>
</organism>
<proteinExistence type="predicted"/>
<reference evidence="2 3" key="1">
    <citation type="submission" date="2019-07" db="EMBL/GenBank/DDBJ databases">
        <title>Annotation for the trematode Paragonimus westermani.</title>
        <authorList>
            <person name="Choi Y.-J."/>
        </authorList>
    </citation>
    <scope>NUCLEOTIDE SEQUENCE [LARGE SCALE GENOMIC DNA]</scope>
    <source>
        <strain evidence="2">180907_Pwestermani</strain>
    </source>
</reference>
<keyword evidence="1" id="KW-1133">Transmembrane helix</keyword>
<evidence type="ECO:0000313" key="3">
    <source>
        <dbReference type="Proteomes" id="UP000699462"/>
    </source>
</evidence>
<feature type="transmembrane region" description="Helical" evidence="1">
    <location>
        <begin position="83"/>
        <end position="109"/>
    </location>
</feature>
<keyword evidence="3" id="KW-1185">Reference proteome</keyword>
<evidence type="ECO:0000313" key="2">
    <source>
        <dbReference type="EMBL" id="KAF8566735.1"/>
    </source>
</evidence>
<keyword evidence="1" id="KW-0812">Transmembrane</keyword>
<feature type="transmembrane region" description="Helical" evidence="1">
    <location>
        <begin position="130"/>
        <end position="152"/>
    </location>
</feature>
<gene>
    <name evidence="2" type="ORF">P879_07896</name>
</gene>